<evidence type="ECO:0000313" key="2">
    <source>
        <dbReference type="EMBL" id="KAB2666003.1"/>
    </source>
</evidence>
<keyword evidence="3" id="KW-1185">Reference proteome</keyword>
<comment type="caution">
    <text evidence="2">The sequence shown here is derived from an EMBL/GenBank/DDBJ whole genome shotgun (WGS) entry which is preliminary data.</text>
</comment>
<dbReference type="Proteomes" id="UP000430843">
    <property type="component" value="Unassembled WGS sequence"/>
</dbReference>
<dbReference type="EMBL" id="WBWA01000005">
    <property type="protein sequence ID" value="KAB2666003.1"/>
    <property type="molecule type" value="Genomic_DNA"/>
</dbReference>
<evidence type="ECO:0008006" key="4">
    <source>
        <dbReference type="Google" id="ProtNLM"/>
    </source>
</evidence>
<dbReference type="Gene3D" id="2.40.50.230">
    <property type="entry name" value="Gp5 N-terminal domain"/>
    <property type="match status" value="1"/>
</dbReference>
<dbReference type="AlphaFoldDB" id="A0A833FN53"/>
<dbReference type="InterPro" id="IPR037026">
    <property type="entry name" value="Vgr_OB-fold_dom_sf"/>
</dbReference>
<feature type="region of interest" description="Disordered" evidence="1">
    <location>
        <begin position="158"/>
        <end position="188"/>
    </location>
</feature>
<name>A0A833FN53_9HYPH</name>
<proteinExistence type="predicted"/>
<evidence type="ECO:0000256" key="1">
    <source>
        <dbReference type="SAM" id="MobiDB-lite"/>
    </source>
</evidence>
<sequence>MVSSRDFDMTSFTFFDKLIERLESMENVVRRMSVRQNNMFREGVVKEVDYENGTAIVTAHGIDSPPTSWSEQAGDINEWTPLSVGQRVMLVSPDGELSKSFIIKGGFTDDTPQPHSKGAEKRVVIGGATITHTADGLFIEVGGTTFKFTGEGFIQTGGKQEHDGKNVGSSHIHGGVVPGGANTDVPSN</sequence>
<accession>A0A833FN53</accession>
<evidence type="ECO:0000313" key="3">
    <source>
        <dbReference type="Proteomes" id="UP000430843"/>
    </source>
</evidence>
<reference evidence="2 3" key="1">
    <citation type="submission" date="2019-09" db="EMBL/GenBank/DDBJ databases">
        <title>Taxonomic organization of the family Brucellaceae based on a phylogenomic approach.</title>
        <authorList>
            <person name="Leclercq S."/>
            <person name="Cloeckaert A."/>
            <person name="Zygmunt M.S."/>
        </authorList>
    </citation>
    <scope>NUCLEOTIDE SEQUENCE [LARGE SCALE GENOMIC DNA]</scope>
    <source>
        <strain evidence="2 3">LMG 18957</strain>
    </source>
</reference>
<protein>
    <recommendedName>
        <fullName evidence="4">Phage baseplate assembly protein V</fullName>
    </recommendedName>
</protein>
<gene>
    <name evidence="2" type="ORF">F9K91_07690</name>
</gene>
<organism evidence="2 3">
    <name type="scientific">Brucella tritici</name>
    <dbReference type="NCBI Taxonomy" id="94626"/>
    <lineage>
        <taxon>Bacteria</taxon>
        <taxon>Pseudomonadati</taxon>
        <taxon>Pseudomonadota</taxon>
        <taxon>Alphaproteobacteria</taxon>
        <taxon>Hyphomicrobiales</taxon>
        <taxon>Brucellaceae</taxon>
        <taxon>Brucella/Ochrobactrum group</taxon>
        <taxon>Brucella</taxon>
    </lineage>
</organism>